<evidence type="ECO:0000313" key="1">
    <source>
        <dbReference type="EMBL" id="MDL2419440.1"/>
    </source>
</evidence>
<keyword evidence="1" id="KW-0614">Plasmid</keyword>
<accession>A0ABT7KZ60</accession>
<geneLocation type="plasmid" evidence="1">
    <name>pBS01</name>
</geneLocation>
<organism evidence="1 2">
    <name type="scientific">Bacillus shihchuchen</name>
    <dbReference type="NCBI Taxonomy" id="3036942"/>
    <lineage>
        <taxon>Bacteria</taxon>
        <taxon>Bacillati</taxon>
        <taxon>Bacillota</taxon>
        <taxon>Bacilli</taxon>
        <taxon>Bacillales</taxon>
        <taxon>Bacillaceae</taxon>
        <taxon>Bacillus</taxon>
        <taxon>Bacillus cereus group</taxon>
    </lineage>
</organism>
<dbReference type="Proteomes" id="UP001229716">
    <property type="component" value="Unassembled WGS sequence"/>
</dbReference>
<proteinExistence type="predicted"/>
<name>A0ABT7KZ60_9BACI</name>
<gene>
    <name evidence="1" type="ORF">P6F46_28390</name>
</gene>
<protein>
    <recommendedName>
        <fullName evidence="3">Group-specific protein</fullName>
    </recommendedName>
</protein>
<dbReference type="EMBL" id="JASWHZ010000002">
    <property type="protein sequence ID" value="MDL2419440.1"/>
    <property type="molecule type" value="Genomic_DNA"/>
</dbReference>
<evidence type="ECO:0008006" key="3">
    <source>
        <dbReference type="Google" id="ProtNLM"/>
    </source>
</evidence>
<evidence type="ECO:0000313" key="2">
    <source>
        <dbReference type="Proteomes" id="UP001229716"/>
    </source>
</evidence>
<sequence>MYHEKICFVLIVDAGLNYGSIFSLPFLRNQDDLKEYFSKYYDISINYIRDKNSVDYLVVPKPCPPFDNENNLPIIEVPAILFMEKDFEKIKTYIDNYFSNNS</sequence>
<comment type="caution">
    <text evidence="1">The sequence shown here is derived from an EMBL/GenBank/DDBJ whole genome shotgun (WGS) entry which is preliminary data.</text>
</comment>
<reference evidence="1 2" key="1">
    <citation type="journal article" date="2023" name="Int. J. Mol. Sci.">
        <title>Pathogenicity and Genomic Characterization of a Novel Genospecies, Bacillus shihchuchen, of the Bacillus cereus Group Isolated from Chinese Softshell Turtle (Pelodiscus sinensis).</title>
        <authorList>
            <person name="Cheng L.W."/>
            <person name="Byadgi O.V."/>
            <person name="Tsai C.E."/>
            <person name="Wang P.C."/>
            <person name="Chen S.C."/>
        </authorList>
    </citation>
    <scope>NUCLEOTIDE SEQUENCE [LARGE SCALE GENOMIC DNA]</scope>
    <source>
        <strain evidence="1 2">QF108-045</strain>
    </source>
</reference>
<keyword evidence="2" id="KW-1185">Reference proteome</keyword>